<evidence type="ECO:0000313" key="3">
    <source>
        <dbReference type="Proteomes" id="UP000009222"/>
    </source>
</evidence>
<evidence type="ECO:0000313" key="2">
    <source>
        <dbReference type="EMBL" id="AEF80660.1"/>
    </source>
</evidence>
<proteinExistence type="predicted"/>
<keyword evidence="1" id="KW-0732">Signal</keyword>
<organism evidence="2 3">
    <name type="scientific">Leadbettera azotonutricia (strain ATCC BAA-888 / DSM 13862 / ZAS-9)</name>
    <name type="common">Treponema azotonutricium</name>
    <dbReference type="NCBI Taxonomy" id="545695"/>
    <lineage>
        <taxon>Bacteria</taxon>
        <taxon>Pseudomonadati</taxon>
        <taxon>Spirochaetota</taxon>
        <taxon>Spirochaetia</taxon>
        <taxon>Spirochaetales</taxon>
        <taxon>Breznakiellaceae</taxon>
        <taxon>Leadbettera</taxon>
    </lineage>
</organism>
<dbReference type="STRING" id="545695.TREAZ_2119"/>
<dbReference type="InParanoid" id="F5Y9E2"/>
<reference evidence="2 3" key="2">
    <citation type="journal article" date="2011" name="ISME J.">
        <title>RNA-seq reveals cooperative metabolic interactions between two termite-gut spirochete species in co-culture.</title>
        <authorList>
            <person name="Rosenthal A.Z."/>
            <person name="Matson E.G."/>
            <person name="Eldar A."/>
            <person name="Leadbetter J.R."/>
        </authorList>
    </citation>
    <scope>NUCLEOTIDE SEQUENCE [LARGE SCALE GENOMIC DNA]</scope>
    <source>
        <strain evidence="3">ATCC BAA-888 / DSM 13862 / ZAS-9</strain>
    </source>
</reference>
<reference evidence="3" key="1">
    <citation type="submission" date="2009-12" db="EMBL/GenBank/DDBJ databases">
        <title>Complete sequence of Treponema azotonutricium strain ZAS-9.</title>
        <authorList>
            <person name="Tetu S.G."/>
            <person name="Matson E."/>
            <person name="Ren Q."/>
            <person name="Seshadri R."/>
            <person name="Elbourne L."/>
            <person name="Hassan K.A."/>
            <person name="Durkin A."/>
            <person name="Radune D."/>
            <person name="Mohamoud Y."/>
            <person name="Shay R."/>
            <person name="Jin S."/>
            <person name="Zhang X."/>
            <person name="Lucey K."/>
            <person name="Ballor N.R."/>
            <person name="Ottesen E."/>
            <person name="Rosenthal R."/>
            <person name="Allen A."/>
            <person name="Leadbetter J.R."/>
            <person name="Paulsen I.T."/>
        </authorList>
    </citation>
    <scope>NUCLEOTIDE SEQUENCE [LARGE SCALE GENOMIC DNA]</scope>
    <source>
        <strain evidence="3">ATCC BAA-888 / DSM 13862 / ZAS-9</strain>
    </source>
</reference>
<dbReference type="HOGENOM" id="CLU_1554604_0_0_12"/>
<sequence length="172" mass="19160">MKRIFLAIIAFLISGAVYSQANIAINAYQFSSNQIAIQIKVANNNRNDILIPGYASQKCEVINNTLHITFSYDPRTLPGDPGSSGFSPGYVVRAGEILNYSIFLESKAIDGLKYSVIDGFSIYMGIIEKPNDTINSNKYSFSFGRSELRMVALECVLDKTQVLNYRNIEMGY</sequence>
<feature type="chain" id="PRO_5003329773" evidence="1">
    <location>
        <begin position="22"/>
        <end position="172"/>
    </location>
</feature>
<dbReference type="AlphaFoldDB" id="F5Y9E2"/>
<gene>
    <name evidence="2" type="ordered locus">TREAZ_2119</name>
</gene>
<name>F5Y9E2_LEAAZ</name>
<accession>F5Y9E2</accession>
<evidence type="ECO:0000256" key="1">
    <source>
        <dbReference type="SAM" id="SignalP"/>
    </source>
</evidence>
<dbReference type="RefSeq" id="WP_015709930.1">
    <property type="nucleotide sequence ID" value="NC_015577.1"/>
</dbReference>
<protein>
    <submittedName>
        <fullName evidence="2">Uncharacterized protein</fullName>
    </submittedName>
</protein>
<keyword evidence="3" id="KW-1185">Reference proteome</keyword>
<dbReference type="Proteomes" id="UP000009222">
    <property type="component" value="Chromosome"/>
</dbReference>
<feature type="signal peptide" evidence="1">
    <location>
        <begin position="1"/>
        <end position="21"/>
    </location>
</feature>
<dbReference type="EMBL" id="CP001841">
    <property type="protein sequence ID" value="AEF80660.1"/>
    <property type="molecule type" value="Genomic_DNA"/>
</dbReference>
<dbReference type="KEGG" id="taz:TREAZ_2119"/>